<dbReference type="InterPro" id="IPR007267">
    <property type="entry name" value="GtrA_DPMS_TM"/>
</dbReference>
<dbReference type="EMBL" id="CAFBOI010000011">
    <property type="protein sequence ID" value="CAB4972239.1"/>
    <property type="molecule type" value="Genomic_DNA"/>
</dbReference>
<evidence type="ECO:0000256" key="5">
    <source>
        <dbReference type="ARBA" id="ARBA00023136"/>
    </source>
</evidence>
<evidence type="ECO:0000256" key="2">
    <source>
        <dbReference type="ARBA" id="ARBA00009399"/>
    </source>
</evidence>
<comment type="subcellular location">
    <subcellularLocation>
        <location evidence="1">Membrane</location>
        <topology evidence="1">Multi-pass membrane protein</topology>
    </subcellularLocation>
</comment>
<organism evidence="8">
    <name type="scientific">freshwater metagenome</name>
    <dbReference type="NCBI Taxonomy" id="449393"/>
    <lineage>
        <taxon>unclassified sequences</taxon>
        <taxon>metagenomes</taxon>
        <taxon>ecological metagenomes</taxon>
    </lineage>
</organism>
<feature type="transmembrane region" description="Helical" evidence="6">
    <location>
        <begin position="83"/>
        <end position="104"/>
    </location>
</feature>
<dbReference type="PANTHER" id="PTHR38459:SF1">
    <property type="entry name" value="PROPHAGE BACTOPRENOL-LINKED GLUCOSE TRANSLOCASE HOMOLOG"/>
    <property type="match status" value="1"/>
</dbReference>
<evidence type="ECO:0000259" key="7">
    <source>
        <dbReference type="Pfam" id="PF04138"/>
    </source>
</evidence>
<dbReference type="PANTHER" id="PTHR38459">
    <property type="entry name" value="PROPHAGE BACTOPRENOL-LINKED GLUCOSE TRANSLOCASE HOMOLOG"/>
    <property type="match status" value="1"/>
</dbReference>
<evidence type="ECO:0000256" key="1">
    <source>
        <dbReference type="ARBA" id="ARBA00004141"/>
    </source>
</evidence>
<feature type="transmembrane region" description="Helical" evidence="6">
    <location>
        <begin position="116"/>
        <end position="133"/>
    </location>
</feature>
<keyword evidence="3 6" id="KW-0812">Transmembrane</keyword>
<feature type="transmembrane region" description="Helical" evidence="6">
    <location>
        <begin position="46"/>
        <end position="63"/>
    </location>
</feature>
<keyword evidence="4 6" id="KW-1133">Transmembrane helix</keyword>
<evidence type="ECO:0000313" key="8">
    <source>
        <dbReference type="EMBL" id="CAB4593973.1"/>
    </source>
</evidence>
<feature type="domain" description="GtrA/DPMS transmembrane" evidence="7">
    <location>
        <begin position="14"/>
        <end position="139"/>
    </location>
</feature>
<evidence type="ECO:0000256" key="4">
    <source>
        <dbReference type="ARBA" id="ARBA00022989"/>
    </source>
</evidence>
<proteinExistence type="inferred from homology"/>
<dbReference type="InterPro" id="IPR051401">
    <property type="entry name" value="GtrA_CellWall_Glycosyl"/>
</dbReference>
<evidence type="ECO:0000256" key="3">
    <source>
        <dbReference type="ARBA" id="ARBA00022692"/>
    </source>
</evidence>
<dbReference type="Pfam" id="PF04138">
    <property type="entry name" value="GtrA_DPMS_TM"/>
    <property type="match status" value="1"/>
</dbReference>
<feature type="transmembrane region" description="Helical" evidence="6">
    <location>
        <begin position="12"/>
        <end position="34"/>
    </location>
</feature>
<dbReference type="GO" id="GO:0000271">
    <property type="term" value="P:polysaccharide biosynthetic process"/>
    <property type="evidence" value="ECO:0007669"/>
    <property type="project" value="InterPro"/>
</dbReference>
<gene>
    <name evidence="8" type="ORF">UFOPK1791_00722</name>
    <name evidence="9" type="ORF">UFOPK3783_00124</name>
    <name evidence="10" type="ORF">UFOPK3948_00213</name>
</gene>
<evidence type="ECO:0000313" key="9">
    <source>
        <dbReference type="EMBL" id="CAB4937923.1"/>
    </source>
</evidence>
<accession>A0A6J6G3Z3</accession>
<dbReference type="GO" id="GO:0005886">
    <property type="term" value="C:plasma membrane"/>
    <property type="evidence" value="ECO:0007669"/>
    <property type="project" value="TreeGrafter"/>
</dbReference>
<dbReference type="EMBL" id="CAFBNI010000005">
    <property type="protein sequence ID" value="CAB4937923.1"/>
    <property type="molecule type" value="Genomic_DNA"/>
</dbReference>
<reference evidence="8" key="1">
    <citation type="submission" date="2020-05" db="EMBL/GenBank/DDBJ databases">
        <authorList>
            <person name="Chiriac C."/>
            <person name="Salcher M."/>
            <person name="Ghai R."/>
            <person name="Kavagutti S V."/>
        </authorList>
    </citation>
    <scope>NUCLEOTIDE SEQUENCE</scope>
</reference>
<comment type="similarity">
    <text evidence="2">Belongs to the GtrA family.</text>
</comment>
<evidence type="ECO:0000256" key="6">
    <source>
        <dbReference type="SAM" id="Phobius"/>
    </source>
</evidence>
<evidence type="ECO:0000313" key="10">
    <source>
        <dbReference type="EMBL" id="CAB4972239.1"/>
    </source>
</evidence>
<sequence length="142" mass="15735">MIKKLLDIRHELMKFGSVGAVAYVISVGGFNLLVHIPNAIFAEKPLTGSIISGIASIIVAYIGNRFWTWRDRPKGKMHREVTLFFALNLVGLGIGTLALAFSRYVLDFHSALSDNISANVIGVGIGTLFRFYAYRKWVFPST</sequence>
<keyword evidence="5 6" id="KW-0472">Membrane</keyword>
<name>A0A6J6G3Z3_9ZZZZ</name>
<dbReference type="EMBL" id="CAEZUF010000062">
    <property type="protein sequence ID" value="CAB4593973.1"/>
    <property type="molecule type" value="Genomic_DNA"/>
</dbReference>
<protein>
    <submittedName>
        <fullName evidence="8">Unannotated protein</fullName>
    </submittedName>
</protein>
<dbReference type="AlphaFoldDB" id="A0A6J6G3Z3"/>